<dbReference type="InterPro" id="IPR027705">
    <property type="entry name" value="Flotillin_fam"/>
</dbReference>
<dbReference type="EnsemblMetazoa" id="XM_021040404.2">
    <property type="protein sequence ID" value="XP_020896063.1"/>
    <property type="gene ID" value="LOC110234995"/>
</dbReference>
<dbReference type="GO" id="GO:0031410">
    <property type="term" value="C:cytoplasmic vesicle"/>
    <property type="evidence" value="ECO:0007669"/>
    <property type="project" value="TreeGrafter"/>
</dbReference>
<dbReference type="AlphaFoldDB" id="A0A913WYE1"/>
<protein>
    <recommendedName>
        <fullName evidence="6">Band 7 domain-containing protein</fullName>
    </recommendedName>
</protein>
<dbReference type="Proteomes" id="UP000887567">
    <property type="component" value="Unplaced"/>
</dbReference>
<reference evidence="7" key="1">
    <citation type="submission" date="2022-11" db="UniProtKB">
        <authorList>
            <consortium name="EnsemblMetazoa"/>
        </authorList>
    </citation>
    <scope>IDENTIFICATION</scope>
</reference>
<comment type="subcellular location">
    <subcellularLocation>
        <location evidence="1">Membrane</location>
    </subcellularLocation>
</comment>
<evidence type="ECO:0000256" key="5">
    <source>
        <dbReference type="SAM" id="Coils"/>
    </source>
</evidence>
<evidence type="ECO:0000259" key="6">
    <source>
        <dbReference type="SMART" id="SM00244"/>
    </source>
</evidence>
<feature type="domain" description="Band 7" evidence="6">
    <location>
        <begin position="87"/>
        <end position="269"/>
    </location>
</feature>
<keyword evidence="8" id="KW-1185">Reference proteome</keyword>
<sequence length="427" mass="46640">MGNCYAVGPNEALIVSGGCCGADNKKTVRGGYAWAWACVSDVQSISLEVMTLNPRCELVETAQGVAVTVTGVCQVKIMTEPRLLKTACEQFLGKSTREVENVVLQTLEGHLRAILGTLTVEEIYKDREAFASLVREVASPDVGRMGIEILSFTIKDIVDQVQYLDSLGKTQTAKVKRDADIGVAEANRDAGIREAECQKQKMDVVYQTQTNIADSSKDYQMQKAAFDQEVNTRKAEAELSYELQAAKEKQKIRSEEIQIEVVERRKQIEVQEKEIMRKEKELIANVKRPAEAESFKVETLAQGRRTETVYVAQADAERIKRVGASEADAIEAIGKAEAERMRQKAAAYKMYGDAAMTALILEALPKLAAEVAAPLSKIEDVVVINDDGNSVSGEVSKLLGQLPPSVQALTGVDLSQVLKQIPGAKVA</sequence>
<dbReference type="PANTHER" id="PTHR13806">
    <property type="entry name" value="FLOTILLIN-RELATED"/>
    <property type="match status" value="1"/>
</dbReference>
<evidence type="ECO:0000256" key="2">
    <source>
        <dbReference type="ARBA" id="ARBA00007161"/>
    </source>
</evidence>
<comment type="similarity">
    <text evidence="2 4">Belongs to the band 7/mec-2 family. Flotillin subfamily.</text>
</comment>
<evidence type="ECO:0000313" key="8">
    <source>
        <dbReference type="Proteomes" id="UP000887567"/>
    </source>
</evidence>
<organism evidence="7 8">
    <name type="scientific">Exaiptasia diaphana</name>
    <name type="common">Tropical sea anemone</name>
    <name type="synonym">Aiptasia pulchella</name>
    <dbReference type="NCBI Taxonomy" id="2652724"/>
    <lineage>
        <taxon>Eukaryota</taxon>
        <taxon>Metazoa</taxon>
        <taxon>Cnidaria</taxon>
        <taxon>Anthozoa</taxon>
        <taxon>Hexacorallia</taxon>
        <taxon>Actiniaria</taxon>
        <taxon>Aiptasiidae</taxon>
        <taxon>Exaiptasia</taxon>
    </lineage>
</organism>
<dbReference type="Gene3D" id="3.30.479.30">
    <property type="entry name" value="Band 7 domain"/>
    <property type="match status" value="1"/>
</dbReference>
<feature type="coiled-coil region" evidence="5">
    <location>
        <begin position="245"/>
        <end position="281"/>
    </location>
</feature>
<evidence type="ECO:0000313" key="7">
    <source>
        <dbReference type="EnsemblMetazoa" id="XP_020896063.1"/>
    </source>
</evidence>
<name>A0A913WYE1_EXADI</name>
<keyword evidence="3" id="KW-0472">Membrane</keyword>
<dbReference type="GO" id="GO:0016600">
    <property type="term" value="C:flotillin complex"/>
    <property type="evidence" value="ECO:0007669"/>
    <property type="project" value="TreeGrafter"/>
</dbReference>
<dbReference type="GeneID" id="110234995"/>
<dbReference type="KEGG" id="epa:110234995"/>
<evidence type="ECO:0000256" key="1">
    <source>
        <dbReference type="ARBA" id="ARBA00004370"/>
    </source>
</evidence>
<dbReference type="SUPFAM" id="SSF117892">
    <property type="entry name" value="Band 7/SPFH domain"/>
    <property type="match status" value="1"/>
</dbReference>
<dbReference type="Pfam" id="PF01145">
    <property type="entry name" value="Band_7"/>
    <property type="match status" value="1"/>
</dbReference>
<dbReference type="GO" id="GO:0045661">
    <property type="term" value="P:regulation of myoblast differentiation"/>
    <property type="evidence" value="ECO:0007669"/>
    <property type="project" value="TreeGrafter"/>
</dbReference>
<dbReference type="OrthoDB" id="6080404at2759"/>
<accession>A0A913WYE1</accession>
<keyword evidence="5" id="KW-0175">Coiled coil</keyword>
<proteinExistence type="inferred from homology"/>
<dbReference type="InterPro" id="IPR001107">
    <property type="entry name" value="Band_7"/>
</dbReference>
<dbReference type="RefSeq" id="XP_020896063.1">
    <property type="nucleotide sequence ID" value="XM_021040404.2"/>
</dbReference>
<dbReference type="InterPro" id="IPR036013">
    <property type="entry name" value="Band_7/SPFH_dom_sf"/>
</dbReference>
<dbReference type="PANTHER" id="PTHR13806:SF46">
    <property type="entry name" value="FLOTILLIN-1-RELATED"/>
    <property type="match status" value="1"/>
</dbReference>
<dbReference type="CDD" id="cd03399">
    <property type="entry name" value="SPFH_flotillin"/>
    <property type="match status" value="1"/>
</dbReference>
<evidence type="ECO:0000256" key="3">
    <source>
        <dbReference type="ARBA" id="ARBA00023136"/>
    </source>
</evidence>
<dbReference type="GO" id="GO:0002020">
    <property type="term" value="F:protease binding"/>
    <property type="evidence" value="ECO:0007669"/>
    <property type="project" value="TreeGrafter"/>
</dbReference>
<dbReference type="Pfam" id="PF15975">
    <property type="entry name" value="Flot"/>
    <property type="match status" value="1"/>
</dbReference>
<dbReference type="InterPro" id="IPR031905">
    <property type="entry name" value="Flotillin_C"/>
</dbReference>
<evidence type="ECO:0000256" key="4">
    <source>
        <dbReference type="RuleBase" id="RU366054"/>
    </source>
</evidence>
<dbReference type="GO" id="GO:0072659">
    <property type="term" value="P:protein localization to plasma membrane"/>
    <property type="evidence" value="ECO:0007669"/>
    <property type="project" value="TreeGrafter"/>
</dbReference>
<dbReference type="OMA" id="MWRVAEP"/>
<dbReference type="SMART" id="SM00244">
    <property type="entry name" value="PHB"/>
    <property type="match status" value="1"/>
</dbReference>